<dbReference type="STRING" id="1077348.A0A2G8S5Y9"/>
<dbReference type="EMBL" id="AYKW01000023">
    <property type="protein sequence ID" value="PIL29165.1"/>
    <property type="molecule type" value="Genomic_DNA"/>
</dbReference>
<organism evidence="2 3">
    <name type="scientific">Ganoderma sinense ZZ0214-1</name>
    <dbReference type="NCBI Taxonomy" id="1077348"/>
    <lineage>
        <taxon>Eukaryota</taxon>
        <taxon>Fungi</taxon>
        <taxon>Dikarya</taxon>
        <taxon>Basidiomycota</taxon>
        <taxon>Agaricomycotina</taxon>
        <taxon>Agaricomycetes</taxon>
        <taxon>Polyporales</taxon>
        <taxon>Polyporaceae</taxon>
        <taxon>Ganoderma</taxon>
    </lineage>
</organism>
<proteinExistence type="predicted"/>
<comment type="caution">
    <text evidence="2">The sequence shown here is derived from an EMBL/GenBank/DDBJ whole genome shotgun (WGS) entry which is preliminary data.</text>
</comment>
<evidence type="ECO:0000313" key="2">
    <source>
        <dbReference type="EMBL" id="PIL29165.1"/>
    </source>
</evidence>
<dbReference type="OrthoDB" id="3265918at2759"/>
<accession>A0A2G8S5Y9</accession>
<dbReference type="Proteomes" id="UP000230002">
    <property type="component" value="Unassembled WGS sequence"/>
</dbReference>
<evidence type="ECO:0000256" key="1">
    <source>
        <dbReference type="SAM" id="MobiDB-lite"/>
    </source>
</evidence>
<protein>
    <submittedName>
        <fullName evidence="2">Uncharacterized protein</fullName>
    </submittedName>
</protein>
<feature type="compositionally biased region" description="Polar residues" evidence="1">
    <location>
        <begin position="206"/>
        <end position="227"/>
    </location>
</feature>
<dbReference type="AlphaFoldDB" id="A0A2G8S5Y9"/>
<name>A0A2G8S5Y9_9APHY</name>
<feature type="region of interest" description="Disordered" evidence="1">
    <location>
        <begin position="199"/>
        <end position="278"/>
    </location>
</feature>
<sequence length="278" mass="30554">MGGWVEEKGRISMSLINVAALGVGGRPLRVKVYNKFKNAIALVVTRGAAVERDPDGSKRIVFRDEEAGPSWVLRDWTYMCRPDPRVNLMPYTELIPAIRRALRDIHVPGQRLEKEWGAPSALQVARLLGSLGPLGGDAPAQKPVHKIDRRKVQVSKLLDELAKQGVTEPESAVVPPGHVLLERLLKRYKALLTEMRTEGVAEAERSTLSSQPPPGATSSQPKTSSGPSAGRDFGHERQQARDLNVMDALPGREVIKARRGRQVNNHGSNVAARKQVDR</sequence>
<evidence type="ECO:0000313" key="3">
    <source>
        <dbReference type="Proteomes" id="UP000230002"/>
    </source>
</evidence>
<gene>
    <name evidence="2" type="ORF">GSI_09214</name>
</gene>
<keyword evidence="3" id="KW-1185">Reference proteome</keyword>
<reference evidence="2 3" key="1">
    <citation type="journal article" date="2015" name="Sci. Rep.">
        <title>Chromosome-level genome map provides insights into diverse defense mechanisms in the medicinal fungus Ganoderma sinense.</title>
        <authorList>
            <person name="Zhu Y."/>
            <person name="Xu J."/>
            <person name="Sun C."/>
            <person name="Zhou S."/>
            <person name="Xu H."/>
            <person name="Nelson D.R."/>
            <person name="Qian J."/>
            <person name="Song J."/>
            <person name="Luo H."/>
            <person name="Xiang L."/>
            <person name="Li Y."/>
            <person name="Xu Z."/>
            <person name="Ji A."/>
            <person name="Wang L."/>
            <person name="Lu S."/>
            <person name="Hayward A."/>
            <person name="Sun W."/>
            <person name="Li X."/>
            <person name="Schwartz D.C."/>
            <person name="Wang Y."/>
            <person name="Chen S."/>
        </authorList>
    </citation>
    <scope>NUCLEOTIDE SEQUENCE [LARGE SCALE GENOMIC DNA]</scope>
    <source>
        <strain evidence="2 3">ZZ0214-1</strain>
    </source>
</reference>